<reference evidence="2" key="1">
    <citation type="journal article" date="2022" name="bioRxiv">
        <title>Sequencing and chromosome-scale assembly of the giantPleurodeles waltlgenome.</title>
        <authorList>
            <person name="Brown T."/>
            <person name="Elewa A."/>
            <person name="Iarovenko S."/>
            <person name="Subramanian E."/>
            <person name="Araus A.J."/>
            <person name="Petzold A."/>
            <person name="Susuki M."/>
            <person name="Suzuki K.-i.T."/>
            <person name="Hayashi T."/>
            <person name="Toyoda A."/>
            <person name="Oliveira C."/>
            <person name="Osipova E."/>
            <person name="Leigh N.D."/>
            <person name="Simon A."/>
            <person name="Yun M.H."/>
        </authorList>
    </citation>
    <scope>NUCLEOTIDE SEQUENCE</scope>
    <source>
        <strain evidence="2">20211129_DDA</strain>
        <tissue evidence="2">Liver</tissue>
    </source>
</reference>
<dbReference type="EMBL" id="JANPWB010000012">
    <property type="protein sequence ID" value="KAJ1112967.1"/>
    <property type="molecule type" value="Genomic_DNA"/>
</dbReference>
<keyword evidence="1" id="KW-0175">Coiled coil</keyword>
<proteinExistence type="predicted"/>
<sequence length="106" mass="12254">MVHSVSLALLAIARNREPTPNALKTLSFRLREAALGAHLSSPRSGPRQQHPARADLRLRIIEGCQSVSLRRRLLKKRYLDEIKEMMRVNDQAEEHTKKMEARKFEK</sequence>
<evidence type="ECO:0000256" key="1">
    <source>
        <dbReference type="SAM" id="Coils"/>
    </source>
</evidence>
<evidence type="ECO:0000313" key="2">
    <source>
        <dbReference type="EMBL" id="KAJ1112967.1"/>
    </source>
</evidence>
<evidence type="ECO:0000313" key="3">
    <source>
        <dbReference type="Proteomes" id="UP001066276"/>
    </source>
</evidence>
<name>A0AAV7NEJ4_PLEWA</name>
<keyword evidence="3" id="KW-1185">Reference proteome</keyword>
<dbReference type="AlphaFoldDB" id="A0AAV7NEJ4"/>
<accession>A0AAV7NEJ4</accession>
<dbReference type="Proteomes" id="UP001066276">
    <property type="component" value="Chromosome 8"/>
</dbReference>
<gene>
    <name evidence="2" type="ORF">NDU88_001227</name>
</gene>
<protein>
    <submittedName>
        <fullName evidence="2">Uncharacterized protein</fullName>
    </submittedName>
</protein>
<feature type="coiled-coil region" evidence="1">
    <location>
        <begin position="75"/>
        <end position="102"/>
    </location>
</feature>
<organism evidence="2 3">
    <name type="scientific">Pleurodeles waltl</name>
    <name type="common">Iberian ribbed newt</name>
    <dbReference type="NCBI Taxonomy" id="8319"/>
    <lineage>
        <taxon>Eukaryota</taxon>
        <taxon>Metazoa</taxon>
        <taxon>Chordata</taxon>
        <taxon>Craniata</taxon>
        <taxon>Vertebrata</taxon>
        <taxon>Euteleostomi</taxon>
        <taxon>Amphibia</taxon>
        <taxon>Batrachia</taxon>
        <taxon>Caudata</taxon>
        <taxon>Salamandroidea</taxon>
        <taxon>Salamandridae</taxon>
        <taxon>Pleurodelinae</taxon>
        <taxon>Pleurodeles</taxon>
    </lineage>
</organism>
<comment type="caution">
    <text evidence="2">The sequence shown here is derived from an EMBL/GenBank/DDBJ whole genome shotgun (WGS) entry which is preliminary data.</text>
</comment>